<sequence length="176" mass="19790">MKQQVMIRPVKLTDAEALYQLVDRNRANLRIWLPWVDAMHSAQDELNFLDYSVQKMANGGLWMMTILVDQQVVGMIDIHNLEPTEQSGEIGYWLTANQRGQGVMAQALQQLEQLASQQLGLSQLRIITAMTNEDSQAVAKRAGYQQIADFEGQVTVANVVQTGLLYVKKLAKITTK</sequence>
<dbReference type="PANTHER" id="PTHR43441:SF11">
    <property type="entry name" value="RIBOSOMAL-PROTEIN-SERINE ACETYLTRANSFERASE"/>
    <property type="match status" value="1"/>
</dbReference>
<evidence type="ECO:0000259" key="1">
    <source>
        <dbReference type="PROSITE" id="PS51186"/>
    </source>
</evidence>
<accession>A0A2N9DWC9</accession>
<dbReference type="InterPro" id="IPR051908">
    <property type="entry name" value="Ribosomal_N-acetyltransferase"/>
</dbReference>
<dbReference type="GO" id="GO:1990189">
    <property type="term" value="F:protein N-terminal-serine acetyltransferase activity"/>
    <property type="evidence" value="ECO:0007669"/>
    <property type="project" value="TreeGrafter"/>
</dbReference>
<dbReference type="AlphaFoldDB" id="A0A2N9DWC9"/>
<dbReference type="EMBL" id="OGVC01000025">
    <property type="protein sequence ID" value="SPC38854.1"/>
    <property type="molecule type" value="Genomic_DNA"/>
</dbReference>
<dbReference type="Gene3D" id="3.40.630.30">
    <property type="match status" value="1"/>
</dbReference>
<dbReference type="CDD" id="cd04301">
    <property type="entry name" value="NAT_SF"/>
    <property type="match status" value="1"/>
</dbReference>
<dbReference type="GO" id="GO:0005737">
    <property type="term" value="C:cytoplasm"/>
    <property type="evidence" value="ECO:0007669"/>
    <property type="project" value="TreeGrafter"/>
</dbReference>
<evidence type="ECO:0000313" key="2">
    <source>
        <dbReference type="EMBL" id="SPC38854.1"/>
    </source>
</evidence>
<protein>
    <submittedName>
        <fullName evidence="2">Acetyltransferase family protein</fullName>
    </submittedName>
</protein>
<feature type="domain" description="N-acetyltransferase" evidence="1">
    <location>
        <begin position="5"/>
        <end position="171"/>
    </location>
</feature>
<reference evidence="2" key="1">
    <citation type="submission" date="2018-01" db="EMBL/GenBank/DDBJ databases">
        <authorList>
            <person name="Chaillou S."/>
        </authorList>
    </citation>
    <scope>NUCLEOTIDE SEQUENCE [LARGE SCALE GENOMIC DNA]</scope>
    <source>
        <strain evidence="2">MFPC41A2801</strain>
    </source>
</reference>
<dbReference type="Proteomes" id="UP000238739">
    <property type="component" value="Unassembled WGS sequence"/>
</dbReference>
<dbReference type="RefSeq" id="WP_051552828.1">
    <property type="nucleotide sequence ID" value="NZ_LT984417.1"/>
</dbReference>
<proteinExistence type="predicted"/>
<dbReference type="Pfam" id="PF13302">
    <property type="entry name" value="Acetyltransf_3"/>
    <property type="match status" value="1"/>
</dbReference>
<keyword evidence="3" id="KW-1185">Reference proteome</keyword>
<organism evidence="2 3">
    <name type="scientific">Latilactobacillus fuchuensis</name>
    <dbReference type="NCBI Taxonomy" id="164393"/>
    <lineage>
        <taxon>Bacteria</taxon>
        <taxon>Bacillati</taxon>
        <taxon>Bacillota</taxon>
        <taxon>Bacilli</taxon>
        <taxon>Lactobacillales</taxon>
        <taxon>Lactobacillaceae</taxon>
        <taxon>Latilactobacillus</taxon>
    </lineage>
</organism>
<dbReference type="GO" id="GO:0008999">
    <property type="term" value="F:protein-N-terminal-alanine acetyltransferase activity"/>
    <property type="evidence" value="ECO:0007669"/>
    <property type="project" value="TreeGrafter"/>
</dbReference>
<dbReference type="InterPro" id="IPR000182">
    <property type="entry name" value="GNAT_dom"/>
</dbReference>
<gene>
    <name evidence="2" type="ORF">LFUMFP_310018</name>
</gene>
<comment type="caution">
    <text evidence="2">The sequence shown here is derived from an EMBL/GenBank/DDBJ whole genome shotgun (WGS) entry which is preliminary data.</text>
</comment>
<evidence type="ECO:0000313" key="3">
    <source>
        <dbReference type="Proteomes" id="UP000238739"/>
    </source>
</evidence>
<dbReference type="SUPFAM" id="SSF55729">
    <property type="entry name" value="Acyl-CoA N-acyltransferases (Nat)"/>
    <property type="match status" value="1"/>
</dbReference>
<name>A0A2N9DWC9_9LACO</name>
<dbReference type="InterPro" id="IPR016181">
    <property type="entry name" value="Acyl_CoA_acyltransferase"/>
</dbReference>
<dbReference type="PANTHER" id="PTHR43441">
    <property type="entry name" value="RIBOSOMAL-PROTEIN-SERINE ACETYLTRANSFERASE"/>
    <property type="match status" value="1"/>
</dbReference>
<dbReference type="PROSITE" id="PS51186">
    <property type="entry name" value="GNAT"/>
    <property type="match status" value="1"/>
</dbReference>